<evidence type="ECO:0000313" key="2">
    <source>
        <dbReference type="EMBL" id="CRL29484.1"/>
    </source>
</evidence>
<accession>A0A0G4PSN7</accession>
<gene>
    <name evidence="2" type="ORF">PCAMFM013_S036g000068</name>
</gene>
<keyword evidence="3" id="KW-1185">Reference proteome</keyword>
<dbReference type="EMBL" id="HG793169">
    <property type="protein sequence ID" value="CRL29484.1"/>
    <property type="molecule type" value="Genomic_DNA"/>
</dbReference>
<feature type="compositionally biased region" description="Acidic residues" evidence="1">
    <location>
        <begin position="60"/>
        <end position="70"/>
    </location>
</feature>
<sequence length="147" mass="16478">MAPSAPRLFARTCPVATTHNAPEDDSDSSPSRSSKQCEGVSGSSKPNVRGPVRSGVLPDFSDDLDDDTNEDITNIPLDYGRSEKTKKSFRGYFRRITRTRISPEDSEEINTGIRKLIDKFSLNQQERGKEPVYIQDLTELNETILRT</sequence>
<evidence type="ECO:0000313" key="3">
    <source>
        <dbReference type="Proteomes" id="UP000053732"/>
    </source>
</evidence>
<organism evidence="2 3">
    <name type="scientific">Penicillium camemberti (strain FM 013)</name>
    <dbReference type="NCBI Taxonomy" id="1429867"/>
    <lineage>
        <taxon>Eukaryota</taxon>
        <taxon>Fungi</taxon>
        <taxon>Dikarya</taxon>
        <taxon>Ascomycota</taxon>
        <taxon>Pezizomycotina</taxon>
        <taxon>Eurotiomycetes</taxon>
        <taxon>Eurotiomycetidae</taxon>
        <taxon>Eurotiales</taxon>
        <taxon>Aspergillaceae</taxon>
        <taxon>Penicillium</taxon>
    </lineage>
</organism>
<reference evidence="2 3" key="1">
    <citation type="journal article" date="2014" name="Nat. Commun.">
        <title>Multiple recent horizontal transfers of a large genomic region in cheese making fungi.</title>
        <authorList>
            <person name="Cheeseman K."/>
            <person name="Ropars J."/>
            <person name="Renault P."/>
            <person name="Dupont J."/>
            <person name="Gouzy J."/>
            <person name="Branca A."/>
            <person name="Abraham A.L."/>
            <person name="Ceppi M."/>
            <person name="Conseiller E."/>
            <person name="Debuchy R."/>
            <person name="Malagnac F."/>
            <person name="Goarin A."/>
            <person name="Silar P."/>
            <person name="Lacoste S."/>
            <person name="Sallet E."/>
            <person name="Bensimon A."/>
            <person name="Giraud T."/>
            <person name="Brygoo Y."/>
        </authorList>
    </citation>
    <scope>NUCLEOTIDE SEQUENCE [LARGE SCALE GENOMIC DNA]</scope>
    <source>
        <strain evidence="3">FM 013</strain>
    </source>
</reference>
<name>A0A0G4PSN7_PENC3</name>
<feature type="region of interest" description="Disordered" evidence="1">
    <location>
        <begin position="1"/>
        <end position="76"/>
    </location>
</feature>
<evidence type="ECO:0000256" key="1">
    <source>
        <dbReference type="SAM" id="MobiDB-lite"/>
    </source>
</evidence>
<dbReference type="STRING" id="1429867.A0A0G4PSN7"/>
<dbReference type="Proteomes" id="UP000053732">
    <property type="component" value="Unassembled WGS sequence"/>
</dbReference>
<protein>
    <submittedName>
        <fullName evidence="2">Str. FM013</fullName>
    </submittedName>
</protein>
<proteinExistence type="predicted"/>
<dbReference type="AlphaFoldDB" id="A0A0G4PSN7"/>